<dbReference type="RefSeq" id="WP_182015628.1">
    <property type="nucleotide sequence ID" value="NZ_CP055905.1"/>
</dbReference>
<evidence type="ECO:0000259" key="1">
    <source>
        <dbReference type="Pfam" id="PF07883"/>
    </source>
</evidence>
<accession>A0AAP9R1S2</accession>
<dbReference type="InterPro" id="IPR014710">
    <property type="entry name" value="RmlC-like_jellyroll"/>
</dbReference>
<reference evidence="3" key="1">
    <citation type="submission" date="2020-06" db="EMBL/GenBank/DDBJ databases">
        <title>REHAB project genomes.</title>
        <authorList>
            <person name="Shaw L.P."/>
        </authorList>
    </citation>
    <scope>NUCLEOTIDE SEQUENCE [LARGE SCALE GENOMIC DNA]</scope>
    <source>
        <strain evidence="3">RHBSTW-00938</strain>
        <plasmid evidence="3">prhbstw-00938_2</plasmid>
    </source>
</reference>
<dbReference type="SUPFAM" id="SSF51182">
    <property type="entry name" value="RmlC-like cupins"/>
    <property type="match status" value="1"/>
</dbReference>
<dbReference type="Gene3D" id="2.60.120.10">
    <property type="entry name" value="Jelly Rolls"/>
    <property type="match status" value="1"/>
</dbReference>
<organism evidence="2 3">
    <name type="scientific">Klebsiella aerogenes</name>
    <name type="common">Enterobacter aerogenes</name>
    <dbReference type="NCBI Taxonomy" id="548"/>
    <lineage>
        <taxon>Bacteria</taxon>
        <taxon>Pseudomonadati</taxon>
        <taxon>Pseudomonadota</taxon>
        <taxon>Gammaproteobacteria</taxon>
        <taxon>Enterobacterales</taxon>
        <taxon>Enterobacteriaceae</taxon>
        <taxon>Klebsiella/Raoultella group</taxon>
        <taxon>Klebsiella</taxon>
    </lineage>
</organism>
<evidence type="ECO:0000313" key="3">
    <source>
        <dbReference type="Proteomes" id="UP000514462"/>
    </source>
</evidence>
<dbReference type="EMBL" id="CP055905">
    <property type="protein sequence ID" value="QMR42855.1"/>
    <property type="molecule type" value="Genomic_DNA"/>
</dbReference>
<dbReference type="Pfam" id="PF07883">
    <property type="entry name" value="Cupin_2"/>
    <property type="match status" value="1"/>
</dbReference>
<dbReference type="Proteomes" id="UP000514462">
    <property type="component" value="Plasmid pRHBSTW-00938_2"/>
</dbReference>
<evidence type="ECO:0000313" key="2">
    <source>
        <dbReference type="EMBL" id="QMR42855.1"/>
    </source>
</evidence>
<feature type="domain" description="Cupin type-2" evidence="1">
    <location>
        <begin position="50"/>
        <end position="118"/>
    </location>
</feature>
<geneLocation type="plasmid" evidence="3">
    <name>prhbstw-00938_2</name>
</geneLocation>
<dbReference type="InterPro" id="IPR013096">
    <property type="entry name" value="Cupin_2"/>
</dbReference>
<protein>
    <submittedName>
        <fullName evidence="2">Cupin domain-containing protein</fullName>
    </submittedName>
</protein>
<proteinExistence type="predicted"/>
<dbReference type="AlphaFoldDB" id="A0AAP9R1S2"/>
<name>A0AAP9R1S2_KLEAE</name>
<sequence>MNKTKTELKTIVLNDDEVSTELASINIPDIVVPAWGKPLLERRMRCRLLECRPGGTIAIHSHENRPALLYVLQGAGEEHTNKTDTPVLWKEGDCYAEFNDVEHWIKNLSDKSPLRVLTFDLLDEENVKPGSAHCAGC</sequence>
<dbReference type="InterPro" id="IPR011051">
    <property type="entry name" value="RmlC_Cupin_sf"/>
</dbReference>
<dbReference type="CDD" id="cd02208">
    <property type="entry name" value="cupin_RmlC-like"/>
    <property type="match status" value="1"/>
</dbReference>
<gene>
    <name evidence="2" type="ORF">HV331_25370</name>
</gene>
<keyword evidence="2" id="KW-0614">Plasmid</keyword>